<accession>A0ACC1CJI5</accession>
<gene>
    <name evidence="1" type="ORF">K1T71_012499</name>
</gene>
<organism evidence="1 2">
    <name type="scientific">Dendrolimus kikuchii</name>
    <dbReference type="NCBI Taxonomy" id="765133"/>
    <lineage>
        <taxon>Eukaryota</taxon>
        <taxon>Metazoa</taxon>
        <taxon>Ecdysozoa</taxon>
        <taxon>Arthropoda</taxon>
        <taxon>Hexapoda</taxon>
        <taxon>Insecta</taxon>
        <taxon>Pterygota</taxon>
        <taxon>Neoptera</taxon>
        <taxon>Endopterygota</taxon>
        <taxon>Lepidoptera</taxon>
        <taxon>Glossata</taxon>
        <taxon>Ditrysia</taxon>
        <taxon>Bombycoidea</taxon>
        <taxon>Lasiocampidae</taxon>
        <taxon>Dendrolimus</taxon>
    </lineage>
</organism>
<evidence type="ECO:0000313" key="2">
    <source>
        <dbReference type="Proteomes" id="UP000824533"/>
    </source>
</evidence>
<sequence>MGLNCSCEEPCNHNSWAHIKTRLMESAQRRRQATRGCICVRQRPKCLRIRRKKHFALNDKGCTCEDHGCCHENTDGNRQVRNLCRFTVDAYFN</sequence>
<reference evidence="1 2" key="1">
    <citation type="journal article" date="2021" name="Front. Genet.">
        <title>Chromosome-Level Genome Assembly Reveals Significant Gene Expansion in the Toll and IMD Signaling Pathways of Dendrolimus kikuchii.</title>
        <authorList>
            <person name="Zhou J."/>
            <person name="Wu P."/>
            <person name="Xiong Z."/>
            <person name="Liu N."/>
            <person name="Zhao N."/>
            <person name="Ji M."/>
            <person name="Qiu Y."/>
            <person name="Yang B."/>
        </authorList>
    </citation>
    <scope>NUCLEOTIDE SEQUENCE [LARGE SCALE GENOMIC DNA]</scope>
    <source>
        <strain evidence="1">Ann1</strain>
    </source>
</reference>
<protein>
    <submittedName>
        <fullName evidence="1">Uncharacterized protein</fullName>
    </submittedName>
</protein>
<evidence type="ECO:0000313" key="1">
    <source>
        <dbReference type="EMBL" id="KAJ0171736.1"/>
    </source>
</evidence>
<keyword evidence="2" id="KW-1185">Reference proteome</keyword>
<name>A0ACC1CJI5_9NEOP</name>
<dbReference type="EMBL" id="CM034409">
    <property type="protein sequence ID" value="KAJ0171736.1"/>
    <property type="molecule type" value="Genomic_DNA"/>
</dbReference>
<dbReference type="Proteomes" id="UP000824533">
    <property type="component" value="Linkage Group LG23"/>
</dbReference>
<proteinExistence type="predicted"/>
<comment type="caution">
    <text evidence="1">The sequence shown here is derived from an EMBL/GenBank/DDBJ whole genome shotgun (WGS) entry which is preliminary data.</text>
</comment>